<dbReference type="InterPro" id="IPR016024">
    <property type="entry name" value="ARM-type_fold"/>
</dbReference>
<feature type="region of interest" description="Disordered" evidence="1">
    <location>
        <begin position="1"/>
        <end position="21"/>
    </location>
</feature>
<reference evidence="2 3" key="1">
    <citation type="submission" date="2016-09" db="EMBL/GenBank/DDBJ databases">
        <authorList>
            <person name="Capua I."/>
            <person name="De Benedictis P."/>
            <person name="Joannis T."/>
            <person name="Lombin L.H."/>
            <person name="Cattoli G."/>
        </authorList>
    </citation>
    <scope>NUCLEOTIDE SEQUENCE [LARGE SCALE GENOMIC DNA]</scope>
    <source>
        <strain evidence="2 3">IMI 309357</strain>
    </source>
</reference>
<evidence type="ECO:0008006" key="4">
    <source>
        <dbReference type="Google" id="ProtNLM"/>
    </source>
</evidence>
<sequence length="217" mass="24926">MPNNQAQFIHVNPGKAKRTPKDTQLQCQVCFKAFDTREALRDHIGAFQVNKSACYENESDDDDDDNDDDEDDDDEDDDDEDDEYDHSNDGHGAKSCQSGLEQDGQAKLRCPYTNCSRKKHFKARRGLVRHYQSQRHAQLRRHSAEQLSQMLPMDGRRRELGAKRKHEEVDEYSEPQLPKKRAISNNNGRGAHYRTTPTADAACIILPVRNSSELIRR</sequence>
<feature type="compositionally biased region" description="Acidic residues" evidence="1">
    <location>
        <begin position="57"/>
        <end position="84"/>
    </location>
</feature>
<dbReference type="SUPFAM" id="SSF48371">
    <property type="entry name" value="ARM repeat"/>
    <property type="match status" value="1"/>
</dbReference>
<dbReference type="OrthoDB" id="5417329at2759"/>
<proteinExistence type="predicted"/>
<comment type="caution">
    <text evidence="2">The sequence shown here is derived from an EMBL/GenBank/DDBJ whole genome shotgun (WGS) entry which is preliminary data.</text>
</comment>
<evidence type="ECO:0000313" key="2">
    <source>
        <dbReference type="EMBL" id="OHE90486.1"/>
    </source>
</evidence>
<feature type="region of interest" description="Disordered" evidence="1">
    <location>
        <begin position="162"/>
        <end position="190"/>
    </location>
</feature>
<gene>
    <name evidence="2" type="ORF">CORC01_14214</name>
</gene>
<dbReference type="STRING" id="1209926.A0A1G4AN09"/>
<keyword evidence="3" id="KW-1185">Reference proteome</keyword>
<dbReference type="RefSeq" id="XP_022467663.1">
    <property type="nucleotide sequence ID" value="XM_022625825.1"/>
</dbReference>
<evidence type="ECO:0000256" key="1">
    <source>
        <dbReference type="SAM" id="MobiDB-lite"/>
    </source>
</evidence>
<evidence type="ECO:0000313" key="3">
    <source>
        <dbReference type="Proteomes" id="UP000176998"/>
    </source>
</evidence>
<dbReference type="Proteomes" id="UP000176998">
    <property type="component" value="Unassembled WGS sequence"/>
</dbReference>
<feature type="region of interest" description="Disordered" evidence="1">
    <location>
        <begin position="53"/>
        <end position="103"/>
    </location>
</feature>
<protein>
    <recommendedName>
        <fullName evidence="4">C2H2-type domain-containing protein</fullName>
    </recommendedName>
</protein>
<dbReference type="EMBL" id="MJBS01000253">
    <property type="protein sequence ID" value="OHE90486.1"/>
    <property type="molecule type" value="Genomic_DNA"/>
</dbReference>
<organism evidence="2 3">
    <name type="scientific">Colletotrichum orchidophilum</name>
    <dbReference type="NCBI Taxonomy" id="1209926"/>
    <lineage>
        <taxon>Eukaryota</taxon>
        <taxon>Fungi</taxon>
        <taxon>Dikarya</taxon>
        <taxon>Ascomycota</taxon>
        <taxon>Pezizomycotina</taxon>
        <taxon>Sordariomycetes</taxon>
        <taxon>Hypocreomycetidae</taxon>
        <taxon>Glomerellales</taxon>
        <taxon>Glomerellaceae</taxon>
        <taxon>Colletotrichum</taxon>
    </lineage>
</organism>
<name>A0A1G4AN09_9PEZI</name>
<dbReference type="GeneID" id="34567335"/>
<dbReference type="AlphaFoldDB" id="A0A1G4AN09"/>
<accession>A0A1G4AN09</accession>